<sequence>MSRGNRNRVIAHAIVDGGLTAADAAARFGISRQWATTLANRYREGGDDALEPRSRKPRRSPTRTTEGTRQRILTLRTELARAGLDGGAESIRDRLTRTGEKAPSVSTIWRILRAEGVVTPQPQKRPRSSIIRFEAVQPNETWQSDFTHWPLADGTDVEIISWLDDHSRYLVRISAHARVTGPIVVATFTSAADMHGLPASTLTDNGMVYTTRFARGGSGPNGFETLLGRLGITQKNGSPAHPQTQGKIERFHQTLKQWLRRQPPADTIQALNQQLEHFQELYNEHRPHRAIDRSTPGEAYRSLPKAEPRLRHGDEHWRVRYDTVDNVGTITIRYAGRLRHLGIGRAHAGTPVILLVNGPETLVTARHTGELLAEHVIDPGRDYQPRKRQKPLPKEGLHVNDVPEHL</sequence>
<dbReference type="Proteomes" id="UP000199482">
    <property type="component" value="Chromosome I"/>
</dbReference>
<dbReference type="SUPFAM" id="SSF46689">
    <property type="entry name" value="Homeodomain-like"/>
    <property type="match status" value="1"/>
</dbReference>
<dbReference type="InterPro" id="IPR012337">
    <property type="entry name" value="RNaseH-like_sf"/>
</dbReference>
<dbReference type="InterPro" id="IPR001584">
    <property type="entry name" value="Integrase_cat-core"/>
</dbReference>
<name>A0A1H1SPF8_9MICO</name>
<feature type="region of interest" description="Disordered" evidence="1">
    <location>
        <begin position="380"/>
        <end position="406"/>
    </location>
</feature>
<gene>
    <name evidence="3" type="ORF">SAMN04489721_1416</name>
</gene>
<dbReference type="InterPro" id="IPR047656">
    <property type="entry name" value="IS481-like_transpos"/>
</dbReference>
<dbReference type="EMBL" id="LT629755">
    <property type="protein sequence ID" value="SDS49728.1"/>
    <property type="molecule type" value="Genomic_DNA"/>
</dbReference>
<protein>
    <submittedName>
        <fullName evidence="3">Transposase InsO and inactivated derivatives</fullName>
    </submittedName>
</protein>
<dbReference type="PANTHER" id="PTHR35004">
    <property type="entry name" value="TRANSPOSASE RV3428C-RELATED"/>
    <property type="match status" value="1"/>
</dbReference>
<dbReference type="Pfam" id="PF13565">
    <property type="entry name" value="HTH_32"/>
    <property type="match status" value="1"/>
</dbReference>
<evidence type="ECO:0000313" key="3">
    <source>
        <dbReference type="EMBL" id="SDS49728.1"/>
    </source>
</evidence>
<evidence type="ECO:0000313" key="4">
    <source>
        <dbReference type="Proteomes" id="UP000199482"/>
    </source>
</evidence>
<dbReference type="NCBIfam" id="NF033577">
    <property type="entry name" value="transpos_IS481"/>
    <property type="match status" value="1"/>
</dbReference>
<dbReference type="Pfam" id="PF13683">
    <property type="entry name" value="rve_3"/>
    <property type="match status" value="1"/>
</dbReference>
<accession>A0A1H1SPF8</accession>
<reference evidence="4" key="1">
    <citation type="submission" date="2016-10" db="EMBL/GenBank/DDBJ databases">
        <authorList>
            <person name="Varghese N."/>
            <person name="Submissions S."/>
        </authorList>
    </citation>
    <scope>NUCLEOTIDE SEQUENCE [LARGE SCALE GENOMIC DNA]</scope>
    <source>
        <strain evidence="4">CPCC 202695</strain>
    </source>
</reference>
<feature type="compositionally biased region" description="Basic and acidic residues" evidence="1">
    <location>
        <begin position="45"/>
        <end position="54"/>
    </location>
</feature>
<feature type="domain" description="Integrase catalytic" evidence="2">
    <location>
        <begin position="134"/>
        <end position="304"/>
    </location>
</feature>
<dbReference type="PROSITE" id="PS50994">
    <property type="entry name" value="INTEGRASE"/>
    <property type="match status" value="1"/>
</dbReference>
<dbReference type="Gene3D" id="3.30.420.10">
    <property type="entry name" value="Ribonuclease H-like superfamily/Ribonuclease H"/>
    <property type="match status" value="1"/>
</dbReference>
<dbReference type="InterPro" id="IPR009057">
    <property type="entry name" value="Homeodomain-like_sf"/>
</dbReference>
<dbReference type="InterPro" id="IPR036397">
    <property type="entry name" value="RNaseH_sf"/>
</dbReference>
<organism evidence="3 4">
    <name type="scientific">Agromyces flavus</name>
    <dbReference type="NCBI Taxonomy" id="589382"/>
    <lineage>
        <taxon>Bacteria</taxon>
        <taxon>Bacillati</taxon>
        <taxon>Actinomycetota</taxon>
        <taxon>Actinomycetes</taxon>
        <taxon>Micrococcales</taxon>
        <taxon>Microbacteriaceae</taxon>
        <taxon>Agromyces</taxon>
    </lineage>
</organism>
<dbReference type="GO" id="GO:0003676">
    <property type="term" value="F:nucleic acid binding"/>
    <property type="evidence" value="ECO:0007669"/>
    <property type="project" value="InterPro"/>
</dbReference>
<feature type="region of interest" description="Disordered" evidence="1">
    <location>
        <begin position="45"/>
        <end position="69"/>
    </location>
</feature>
<dbReference type="PANTHER" id="PTHR35004:SF7">
    <property type="entry name" value="INTEGRASE PROTEIN"/>
    <property type="match status" value="1"/>
</dbReference>
<evidence type="ECO:0000256" key="1">
    <source>
        <dbReference type="SAM" id="MobiDB-lite"/>
    </source>
</evidence>
<feature type="compositionally biased region" description="Basic and acidic residues" evidence="1">
    <location>
        <begin position="392"/>
        <end position="406"/>
    </location>
</feature>
<proteinExistence type="predicted"/>
<dbReference type="STRING" id="589382.SAMN04489721_1416"/>
<dbReference type="GO" id="GO:0015074">
    <property type="term" value="P:DNA integration"/>
    <property type="evidence" value="ECO:0007669"/>
    <property type="project" value="InterPro"/>
</dbReference>
<dbReference type="AlphaFoldDB" id="A0A1H1SPF8"/>
<dbReference type="SUPFAM" id="SSF53098">
    <property type="entry name" value="Ribonuclease H-like"/>
    <property type="match status" value="1"/>
</dbReference>
<evidence type="ECO:0000259" key="2">
    <source>
        <dbReference type="PROSITE" id="PS50994"/>
    </source>
</evidence>